<evidence type="ECO:0000256" key="2">
    <source>
        <dbReference type="ARBA" id="ARBA00023015"/>
    </source>
</evidence>
<dbReference type="GO" id="GO:0003700">
    <property type="term" value="F:DNA-binding transcription factor activity"/>
    <property type="evidence" value="ECO:0007669"/>
    <property type="project" value="InterPro"/>
</dbReference>
<feature type="compositionally biased region" description="Low complexity" evidence="6">
    <location>
        <begin position="135"/>
        <end position="147"/>
    </location>
</feature>
<evidence type="ECO:0000256" key="1">
    <source>
        <dbReference type="ARBA" id="ARBA00004123"/>
    </source>
</evidence>
<feature type="region of interest" description="Disordered" evidence="6">
    <location>
        <begin position="33"/>
        <end position="170"/>
    </location>
</feature>
<accession>A0A7R9U7I6</accession>
<feature type="compositionally biased region" description="Basic and acidic residues" evidence="6">
    <location>
        <begin position="86"/>
        <end position="97"/>
    </location>
</feature>
<keyword evidence="3" id="KW-0238">DNA-binding</keyword>
<gene>
    <name evidence="8" type="ORF">PPYR1160_LOCUS6901</name>
</gene>
<evidence type="ECO:0000256" key="6">
    <source>
        <dbReference type="SAM" id="MobiDB-lite"/>
    </source>
</evidence>
<sequence>MAPKRRSQRHTRTPVSYLVLESDASFRKQMKKAISLSLEGEPQEDAPLKRTPRPSSRKRPRKQAPEAEDYLSAKQRRCKAPQRLMQELEEREFERQLSKAMEASKTAPPAVKPEEPPEDSARAPARVKPEKAASRPKSPSRPWSRPAGPQLKTETGKAKPEKAQARRKKRSSIHFDSYKFDWTQAVPHRHYVGVAELYERFVAFAWIRGRREVLGWFDTSVEAALAYDEAMTARYGDNAEKNFTSFLDEKGNRLPEFARGVHR</sequence>
<reference evidence="8" key="1">
    <citation type="submission" date="2021-01" db="EMBL/GenBank/DDBJ databases">
        <authorList>
            <person name="Corre E."/>
            <person name="Pelletier E."/>
            <person name="Niang G."/>
            <person name="Scheremetjew M."/>
            <person name="Finn R."/>
            <person name="Kale V."/>
            <person name="Holt S."/>
            <person name="Cochrane G."/>
            <person name="Meng A."/>
            <person name="Brown T."/>
            <person name="Cohen L."/>
        </authorList>
    </citation>
    <scope>NUCLEOTIDE SEQUENCE</scope>
    <source>
        <strain evidence="8">CCMP2078</strain>
    </source>
</reference>
<proteinExistence type="predicted"/>
<feature type="domain" description="AP2/ERF" evidence="7">
    <location>
        <begin position="190"/>
        <end position="250"/>
    </location>
</feature>
<keyword evidence="4" id="KW-0804">Transcription</keyword>
<dbReference type="InterPro" id="IPR016177">
    <property type="entry name" value="DNA-bd_dom_sf"/>
</dbReference>
<name>A0A7R9U7I6_9STRA</name>
<dbReference type="InterPro" id="IPR001471">
    <property type="entry name" value="AP2/ERF_dom"/>
</dbReference>
<keyword evidence="5" id="KW-0539">Nucleus</keyword>
<dbReference type="Gene3D" id="3.30.730.10">
    <property type="entry name" value="AP2/ERF domain"/>
    <property type="match status" value="1"/>
</dbReference>
<keyword evidence="2" id="KW-0805">Transcription regulation</keyword>
<dbReference type="SMART" id="SM00380">
    <property type="entry name" value="AP2"/>
    <property type="match status" value="1"/>
</dbReference>
<dbReference type="GO" id="GO:0003677">
    <property type="term" value="F:DNA binding"/>
    <property type="evidence" value="ECO:0007669"/>
    <property type="project" value="UniProtKB-KW"/>
</dbReference>
<evidence type="ECO:0000313" key="8">
    <source>
        <dbReference type="EMBL" id="CAD8257409.1"/>
    </source>
</evidence>
<feature type="compositionally biased region" description="Basic and acidic residues" evidence="6">
    <location>
        <begin position="154"/>
        <end position="164"/>
    </location>
</feature>
<evidence type="ECO:0000259" key="7">
    <source>
        <dbReference type="SMART" id="SM00380"/>
    </source>
</evidence>
<feature type="compositionally biased region" description="Basic and acidic residues" evidence="6">
    <location>
        <begin position="112"/>
        <end position="133"/>
    </location>
</feature>
<organism evidence="8">
    <name type="scientific">Pinguiococcus pyrenoidosus</name>
    <dbReference type="NCBI Taxonomy" id="172671"/>
    <lineage>
        <taxon>Eukaryota</taxon>
        <taxon>Sar</taxon>
        <taxon>Stramenopiles</taxon>
        <taxon>Ochrophyta</taxon>
        <taxon>Pinguiophyceae</taxon>
        <taxon>Pinguiochrysidales</taxon>
        <taxon>Pinguiochrysidaceae</taxon>
        <taxon>Pinguiococcus</taxon>
    </lineage>
</organism>
<feature type="compositionally biased region" description="Basic residues" evidence="6">
    <location>
        <begin position="50"/>
        <end position="62"/>
    </location>
</feature>
<dbReference type="EMBL" id="HBEA01008969">
    <property type="protein sequence ID" value="CAD8257409.1"/>
    <property type="molecule type" value="Transcribed_RNA"/>
</dbReference>
<dbReference type="AlphaFoldDB" id="A0A7R9U7I6"/>
<comment type="subcellular location">
    <subcellularLocation>
        <location evidence="1">Nucleus</location>
    </subcellularLocation>
</comment>
<evidence type="ECO:0000256" key="5">
    <source>
        <dbReference type="ARBA" id="ARBA00023242"/>
    </source>
</evidence>
<dbReference type="InterPro" id="IPR036955">
    <property type="entry name" value="AP2/ERF_dom_sf"/>
</dbReference>
<protein>
    <recommendedName>
        <fullName evidence="7">AP2/ERF domain-containing protein</fullName>
    </recommendedName>
</protein>
<evidence type="ECO:0000256" key="3">
    <source>
        <dbReference type="ARBA" id="ARBA00023125"/>
    </source>
</evidence>
<evidence type="ECO:0000256" key="4">
    <source>
        <dbReference type="ARBA" id="ARBA00023163"/>
    </source>
</evidence>
<dbReference type="SUPFAM" id="SSF54171">
    <property type="entry name" value="DNA-binding domain"/>
    <property type="match status" value="1"/>
</dbReference>
<dbReference type="GO" id="GO:0005634">
    <property type="term" value="C:nucleus"/>
    <property type="evidence" value="ECO:0007669"/>
    <property type="project" value="UniProtKB-SubCell"/>
</dbReference>